<dbReference type="EMBL" id="CAJNJA010092586">
    <property type="protein sequence ID" value="CAE7940902.1"/>
    <property type="molecule type" value="Genomic_DNA"/>
</dbReference>
<reference evidence="1" key="1">
    <citation type="submission" date="2021-02" db="EMBL/GenBank/DDBJ databases">
        <authorList>
            <person name="Dougan E. K."/>
            <person name="Rhodes N."/>
            <person name="Thang M."/>
            <person name="Chan C."/>
        </authorList>
    </citation>
    <scope>NUCLEOTIDE SEQUENCE</scope>
</reference>
<evidence type="ECO:0000313" key="2">
    <source>
        <dbReference type="Proteomes" id="UP000601435"/>
    </source>
</evidence>
<comment type="caution">
    <text evidence="1">The sequence shown here is derived from an EMBL/GenBank/DDBJ whole genome shotgun (WGS) entry which is preliminary data.</text>
</comment>
<sequence>MSRACCNQFLCLAECWWCWDSSEPAWSLTGLLPTVRQLLRSFHCMPVIESWIEGRAPSGGHRPEVCLEARGFSLVVAAAVDVQKLWWLTGFRCDRPAIVDAAIWVME</sequence>
<keyword evidence="2" id="KW-1185">Reference proteome</keyword>
<proteinExistence type="predicted"/>
<dbReference type="Proteomes" id="UP000601435">
    <property type="component" value="Unassembled WGS sequence"/>
</dbReference>
<accession>A0A813CCQ1</accession>
<name>A0A813CCQ1_9DINO</name>
<gene>
    <name evidence="1" type="ORF">SNEC2469_LOCUS34075</name>
</gene>
<protein>
    <submittedName>
        <fullName evidence="1">Uncharacterized protein</fullName>
    </submittedName>
</protein>
<evidence type="ECO:0000313" key="1">
    <source>
        <dbReference type="EMBL" id="CAE7940902.1"/>
    </source>
</evidence>
<dbReference type="AlphaFoldDB" id="A0A813CCQ1"/>
<organism evidence="1 2">
    <name type="scientific">Symbiodinium necroappetens</name>
    <dbReference type="NCBI Taxonomy" id="1628268"/>
    <lineage>
        <taxon>Eukaryota</taxon>
        <taxon>Sar</taxon>
        <taxon>Alveolata</taxon>
        <taxon>Dinophyceae</taxon>
        <taxon>Suessiales</taxon>
        <taxon>Symbiodiniaceae</taxon>
        <taxon>Symbiodinium</taxon>
    </lineage>
</organism>